<feature type="non-terminal residue" evidence="1">
    <location>
        <position position="24"/>
    </location>
</feature>
<comment type="caution">
    <text evidence="1">The sequence shown here is derived from an EMBL/GenBank/DDBJ whole genome shotgun (WGS) entry which is preliminary data.</text>
</comment>
<proteinExistence type="predicted"/>
<dbReference type="EMBL" id="JABFAE010000005">
    <property type="protein sequence ID" value="MBA0828051.1"/>
    <property type="molecule type" value="Genomic_DNA"/>
</dbReference>
<dbReference type="Proteomes" id="UP000593575">
    <property type="component" value="Unassembled WGS sequence"/>
</dbReference>
<keyword evidence="2" id="KW-1185">Reference proteome</keyword>
<evidence type="ECO:0000313" key="1">
    <source>
        <dbReference type="EMBL" id="MBA0828051.1"/>
    </source>
</evidence>
<name>A0A7J9J0Y6_9ROSI</name>
<organism evidence="1 2">
    <name type="scientific">Gossypium armourianum</name>
    <dbReference type="NCBI Taxonomy" id="34283"/>
    <lineage>
        <taxon>Eukaryota</taxon>
        <taxon>Viridiplantae</taxon>
        <taxon>Streptophyta</taxon>
        <taxon>Embryophyta</taxon>
        <taxon>Tracheophyta</taxon>
        <taxon>Spermatophyta</taxon>
        <taxon>Magnoliopsida</taxon>
        <taxon>eudicotyledons</taxon>
        <taxon>Gunneridae</taxon>
        <taxon>Pentapetalae</taxon>
        <taxon>rosids</taxon>
        <taxon>malvids</taxon>
        <taxon>Malvales</taxon>
        <taxon>Malvaceae</taxon>
        <taxon>Malvoideae</taxon>
        <taxon>Gossypium</taxon>
    </lineage>
</organism>
<reference evidence="1 2" key="1">
    <citation type="journal article" date="2019" name="Genome Biol. Evol.">
        <title>Insights into the evolution of the New World diploid cottons (Gossypium, subgenus Houzingenia) based on genome sequencing.</title>
        <authorList>
            <person name="Grover C.E."/>
            <person name="Arick M.A. 2nd"/>
            <person name="Thrash A."/>
            <person name="Conover J.L."/>
            <person name="Sanders W.S."/>
            <person name="Peterson D.G."/>
            <person name="Frelichowski J.E."/>
            <person name="Scheffler J.A."/>
            <person name="Scheffler B.E."/>
            <person name="Wendel J.F."/>
        </authorList>
    </citation>
    <scope>NUCLEOTIDE SEQUENCE [LARGE SCALE GENOMIC DNA]</scope>
    <source>
        <strain evidence="1">6</strain>
        <tissue evidence="1">Leaf</tissue>
    </source>
</reference>
<sequence length="24" mass="2669">MLTGSSNGYIKKLSCLDWKILAIN</sequence>
<protein>
    <submittedName>
        <fullName evidence="1">Uncharacterized protein</fullName>
    </submittedName>
</protein>
<gene>
    <name evidence="1" type="ORF">Goarm_012775</name>
</gene>
<accession>A0A7J9J0Y6</accession>
<evidence type="ECO:0000313" key="2">
    <source>
        <dbReference type="Proteomes" id="UP000593575"/>
    </source>
</evidence>
<dbReference type="AlphaFoldDB" id="A0A7J9J0Y6"/>